<dbReference type="GO" id="GO:0035838">
    <property type="term" value="C:growing cell tip"/>
    <property type="evidence" value="ECO:0007669"/>
    <property type="project" value="TreeGrafter"/>
</dbReference>
<dbReference type="InterPro" id="IPR009571">
    <property type="entry name" value="SUR7/Rim9-like_fungi"/>
</dbReference>
<dbReference type="OrthoDB" id="3881at2759"/>
<organism evidence="8 9">
    <name type="scientific">Trametes coccinea (strain BRFM310)</name>
    <name type="common">Pycnoporus coccineus</name>
    <dbReference type="NCBI Taxonomy" id="1353009"/>
    <lineage>
        <taxon>Eukaryota</taxon>
        <taxon>Fungi</taxon>
        <taxon>Dikarya</taxon>
        <taxon>Basidiomycota</taxon>
        <taxon>Agaricomycotina</taxon>
        <taxon>Agaricomycetes</taxon>
        <taxon>Polyporales</taxon>
        <taxon>Polyporaceae</taxon>
        <taxon>Trametes</taxon>
    </lineage>
</organism>
<name>A0A1Y2IIV9_TRAC3</name>
<reference evidence="8 9" key="1">
    <citation type="journal article" date="2015" name="Biotechnol. Biofuels">
        <title>Enhanced degradation of softwood versus hardwood by the white-rot fungus Pycnoporus coccineus.</title>
        <authorList>
            <person name="Couturier M."/>
            <person name="Navarro D."/>
            <person name="Chevret D."/>
            <person name="Henrissat B."/>
            <person name="Piumi F."/>
            <person name="Ruiz-Duenas F.J."/>
            <person name="Martinez A.T."/>
            <person name="Grigoriev I.V."/>
            <person name="Riley R."/>
            <person name="Lipzen A."/>
            <person name="Berrin J.G."/>
            <person name="Master E.R."/>
            <person name="Rosso M.N."/>
        </authorList>
    </citation>
    <scope>NUCLEOTIDE SEQUENCE [LARGE SCALE GENOMIC DNA]</scope>
    <source>
        <strain evidence="8 9">BRFM310</strain>
    </source>
</reference>
<evidence type="ECO:0000256" key="6">
    <source>
        <dbReference type="SAM" id="Phobius"/>
    </source>
</evidence>
<feature type="region of interest" description="Disordered" evidence="5">
    <location>
        <begin position="96"/>
        <end position="118"/>
    </location>
</feature>
<keyword evidence="3 6" id="KW-1133">Transmembrane helix</keyword>
<gene>
    <name evidence="8" type="ORF">PYCCODRAFT_1438012</name>
</gene>
<keyword evidence="4 6" id="KW-0472">Membrane</keyword>
<dbReference type="AlphaFoldDB" id="A0A1Y2IIV9"/>
<protein>
    <recommendedName>
        <fullName evidence="10">Pali-domain-containing protein</fullName>
    </recommendedName>
</protein>
<feature type="signal peptide" evidence="7">
    <location>
        <begin position="1"/>
        <end position="26"/>
    </location>
</feature>
<evidence type="ECO:0000256" key="1">
    <source>
        <dbReference type="ARBA" id="ARBA00004141"/>
    </source>
</evidence>
<keyword evidence="2 6" id="KW-0812">Transmembrane</keyword>
<dbReference type="PANTHER" id="PTHR28013:SF3">
    <property type="entry name" value="PROTEIN DCV1-RELATED"/>
    <property type="match status" value="1"/>
</dbReference>
<evidence type="ECO:0000256" key="2">
    <source>
        <dbReference type="ARBA" id="ARBA00022692"/>
    </source>
</evidence>
<evidence type="ECO:0000256" key="3">
    <source>
        <dbReference type="ARBA" id="ARBA00022989"/>
    </source>
</evidence>
<sequence>MSRQVTRQKLHLLSAALTVGTLLSLADHSLSGSRKPCQDSPALLSSPIALDGPLSFRSSLWTISTTLTFTRLNSSIYPAMAQPWYRSWLPWCSSPRTRDSDSQDSDNGAAKPPRRRPRPLAHHLGISLATSAILLASFILFLLVGLSLPIIKSIYLFTITFATNPNLPVTSVATSLRLGVWGICAFSAFNDNPNVPSEECFGPMLGYTIPQQVLDLTGFPALVQDVGKGVTVLLVLHLVAAGLAFIGVFTSLFLESHTLCIISLLSTIFTLLVGLVVFGVDLALILVGKSRVGPLTEFNYVANWGPALWMVLAGVVLSFVGMILMSVVVCECCGVGRKHHGRHHHQGEEKC</sequence>
<feature type="chain" id="PRO_5013050691" description="Pali-domain-containing protein" evidence="7">
    <location>
        <begin position="27"/>
        <end position="351"/>
    </location>
</feature>
<dbReference type="Pfam" id="PF06687">
    <property type="entry name" value="SUR7"/>
    <property type="match status" value="1"/>
</dbReference>
<evidence type="ECO:0000256" key="4">
    <source>
        <dbReference type="ARBA" id="ARBA00023136"/>
    </source>
</evidence>
<dbReference type="GO" id="GO:0005886">
    <property type="term" value="C:plasma membrane"/>
    <property type="evidence" value="ECO:0007669"/>
    <property type="project" value="InterPro"/>
</dbReference>
<accession>A0A1Y2IIV9</accession>
<feature type="transmembrane region" description="Helical" evidence="6">
    <location>
        <begin position="261"/>
        <end position="287"/>
    </location>
</feature>
<dbReference type="PANTHER" id="PTHR28013">
    <property type="entry name" value="PROTEIN DCV1-RELATED"/>
    <property type="match status" value="1"/>
</dbReference>
<evidence type="ECO:0000256" key="5">
    <source>
        <dbReference type="SAM" id="MobiDB-lite"/>
    </source>
</evidence>
<dbReference type="EMBL" id="KZ084124">
    <property type="protein sequence ID" value="OSC99851.1"/>
    <property type="molecule type" value="Genomic_DNA"/>
</dbReference>
<evidence type="ECO:0000313" key="9">
    <source>
        <dbReference type="Proteomes" id="UP000193067"/>
    </source>
</evidence>
<feature type="transmembrane region" description="Helical" evidence="6">
    <location>
        <begin position="124"/>
        <end position="146"/>
    </location>
</feature>
<dbReference type="InterPro" id="IPR051380">
    <property type="entry name" value="pH-response_reg_palI/RIM9"/>
</dbReference>
<keyword evidence="7" id="KW-0732">Signal</keyword>
<dbReference type="STRING" id="1353009.A0A1Y2IIV9"/>
<dbReference type="Proteomes" id="UP000193067">
    <property type="component" value="Unassembled WGS sequence"/>
</dbReference>
<evidence type="ECO:0000256" key="7">
    <source>
        <dbReference type="SAM" id="SignalP"/>
    </source>
</evidence>
<proteinExistence type="predicted"/>
<keyword evidence="9" id="KW-1185">Reference proteome</keyword>
<dbReference type="GO" id="GO:0032153">
    <property type="term" value="C:cell division site"/>
    <property type="evidence" value="ECO:0007669"/>
    <property type="project" value="TreeGrafter"/>
</dbReference>
<comment type="subcellular location">
    <subcellularLocation>
        <location evidence="1">Membrane</location>
        <topology evidence="1">Multi-pass membrane protein</topology>
    </subcellularLocation>
</comment>
<feature type="transmembrane region" description="Helical" evidence="6">
    <location>
        <begin position="307"/>
        <end position="330"/>
    </location>
</feature>
<feature type="transmembrane region" description="Helical" evidence="6">
    <location>
        <begin position="230"/>
        <end position="254"/>
    </location>
</feature>
<evidence type="ECO:0000313" key="8">
    <source>
        <dbReference type="EMBL" id="OSC99851.1"/>
    </source>
</evidence>
<evidence type="ECO:0008006" key="10">
    <source>
        <dbReference type="Google" id="ProtNLM"/>
    </source>
</evidence>